<dbReference type="SUPFAM" id="SSF51735">
    <property type="entry name" value="NAD(P)-binding Rossmann-fold domains"/>
    <property type="match status" value="1"/>
</dbReference>
<accession>A0ABT6XF05</accession>
<dbReference type="InterPro" id="IPR016040">
    <property type="entry name" value="NAD(P)-bd_dom"/>
</dbReference>
<dbReference type="RefSeq" id="WP_283212179.1">
    <property type="nucleotide sequence ID" value="NZ_JASGBI010000001.1"/>
</dbReference>
<sequence>MSRRALITGAGGFVGSHVLQAIDQGRFPVDSVMPLPAGLDLRDAEAVRSFVTANPADVVVHLAAQSFVPRSISDPEETYQVNVMGTLHLLEALSSAGFAGRLLYVSSGDVYGRVEEPALPVNPSTPACPLNPYASSKLAAEELCLQWGRRLGHDVVIARPFNHIGPGQSERFVVPSLAAQLLSIRAGTLPPVLEVGDIDSSRDFTDVRDVVEAYGRILESGVPGKRYIVASGVERRVRDIIETMVDMLGLQVEVKRDPARYRPSEQRRMVADASETRRDTGWSPGIEFQTTLKDILKV</sequence>
<keyword evidence="2" id="KW-0456">Lyase</keyword>
<evidence type="ECO:0000313" key="3">
    <source>
        <dbReference type="Proteomes" id="UP001321580"/>
    </source>
</evidence>
<name>A0ABT6XF05_9GAMM</name>
<comment type="caution">
    <text evidence="2">The sequence shown here is derived from an EMBL/GenBank/DDBJ whole genome shotgun (WGS) entry which is preliminary data.</text>
</comment>
<gene>
    <name evidence="2" type="ORF">QLQ15_07365</name>
</gene>
<dbReference type="PROSITE" id="PS00061">
    <property type="entry name" value="ADH_SHORT"/>
    <property type="match status" value="1"/>
</dbReference>
<reference evidence="2 3" key="1">
    <citation type="submission" date="2023-05" db="EMBL/GenBank/DDBJ databases">
        <title>Lysobacter sp. strain LF1 Genome sequencing and assembly.</title>
        <authorList>
            <person name="Jung Y."/>
        </authorList>
    </citation>
    <scope>NUCLEOTIDE SEQUENCE [LARGE SCALE GENOMIC DNA]</scope>
    <source>
        <strain evidence="2 3">LF1</strain>
    </source>
</reference>
<organism evidence="2 3">
    <name type="scientific">Lysobacter stagni</name>
    <dbReference type="NCBI Taxonomy" id="3045172"/>
    <lineage>
        <taxon>Bacteria</taxon>
        <taxon>Pseudomonadati</taxon>
        <taxon>Pseudomonadota</taxon>
        <taxon>Gammaproteobacteria</taxon>
        <taxon>Lysobacterales</taxon>
        <taxon>Lysobacteraceae</taxon>
        <taxon>Lysobacter</taxon>
    </lineage>
</organism>
<dbReference type="InterPro" id="IPR036291">
    <property type="entry name" value="NAD(P)-bd_dom_sf"/>
</dbReference>
<dbReference type="EMBL" id="JASGBI010000001">
    <property type="protein sequence ID" value="MDI9238732.1"/>
    <property type="molecule type" value="Genomic_DNA"/>
</dbReference>
<dbReference type="PANTHER" id="PTHR43000">
    <property type="entry name" value="DTDP-D-GLUCOSE 4,6-DEHYDRATASE-RELATED"/>
    <property type="match status" value="1"/>
</dbReference>
<dbReference type="Gene3D" id="3.90.25.10">
    <property type="entry name" value="UDP-galactose 4-epimerase, domain 1"/>
    <property type="match status" value="1"/>
</dbReference>
<dbReference type="InterPro" id="IPR020904">
    <property type="entry name" value="Sc_DH/Rdtase_CS"/>
</dbReference>
<dbReference type="Pfam" id="PF16363">
    <property type="entry name" value="GDP_Man_Dehyd"/>
    <property type="match status" value="1"/>
</dbReference>
<proteinExistence type="predicted"/>
<evidence type="ECO:0000313" key="2">
    <source>
        <dbReference type="EMBL" id="MDI9238732.1"/>
    </source>
</evidence>
<evidence type="ECO:0000259" key="1">
    <source>
        <dbReference type="Pfam" id="PF16363"/>
    </source>
</evidence>
<keyword evidence="3" id="KW-1185">Reference proteome</keyword>
<dbReference type="Proteomes" id="UP001321580">
    <property type="component" value="Unassembled WGS sequence"/>
</dbReference>
<feature type="domain" description="NAD(P)-binding" evidence="1">
    <location>
        <begin position="39"/>
        <end position="294"/>
    </location>
</feature>
<dbReference type="EC" id="4.2.1.47" evidence="2"/>
<dbReference type="GO" id="GO:0008446">
    <property type="term" value="F:GDP-mannose 4,6-dehydratase activity"/>
    <property type="evidence" value="ECO:0007669"/>
    <property type="project" value="UniProtKB-EC"/>
</dbReference>
<protein>
    <submittedName>
        <fullName evidence="2">GDP-mannose 4,6-dehydratase</fullName>
        <ecNumber evidence="2">4.2.1.47</ecNumber>
    </submittedName>
</protein>
<dbReference type="Gene3D" id="3.40.50.720">
    <property type="entry name" value="NAD(P)-binding Rossmann-like Domain"/>
    <property type="match status" value="1"/>
</dbReference>